<comment type="caution">
    <text evidence="2">The sequence shown here is derived from an EMBL/GenBank/DDBJ whole genome shotgun (WGS) entry which is preliminary data.</text>
</comment>
<evidence type="ECO:0000313" key="2">
    <source>
        <dbReference type="EMBL" id="KKZ66626.1"/>
    </source>
</evidence>
<dbReference type="EMBL" id="LCZI01000446">
    <property type="protein sequence ID" value="KKZ66626.1"/>
    <property type="molecule type" value="Genomic_DNA"/>
</dbReference>
<dbReference type="AlphaFoldDB" id="A0A0G2JB02"/>
<dbReference type="Proteomes" id="UP000034164">
    <property type="component" value="Unassembled WGS sequence"/>
</dbReference>
<evidence type="ECO:0000256" key="1">
    <source>
        <dbReference type="SAM" id="MobiDB-lite"/>
    </source>
</evidence>
<dbReference type="VEuPathDB" id="FungiDB:EMCG_00189"/>
<accession>A0A0G2JB02</accession>
<gene>
    <name evidence="2" type="ORF">EMCG_00189</name>
</gene>
<feature type="region of interest" description="Disordered" evidence="1">
    <location>
        <begin position="1"/>
        <end position="21"/>
    </location>
</feature>
<evidence type="ECO:0000313" key="3">
    <source>
        <dbReference type="Proteomes" id="UP000034164"/>
    </source>
</evidence>
<proteinExistence type="predicted"/>
<name>A0A0G2JB02_9EURO</name>
<reference evidence="3" key="1">
    <citation type="journal article" date="2015" name="PLoS Genet.">
        <title>The dynamic genome and transcriptome of the human fungal pathogen Blastomyces and close relative Emmonsia.</title>
        <authorList>
            <person name="Munoz J.F."/>
            <person name="Gauthier G.M."/>
            <person name="Desjardins C.A."/>
            <person name="Gallo J.E."/>
            <person name="Holder J."/>
            <person name="Sullivan T.D."/>
            <person name="Marty A.J."/>
            <person name="Carmen J.C."/>
            <person name="Chen Z."/>
            <person name="Ding L."/>
            <person name="Gujja S."/>
            <person name="Magrini V."/>
            <person name="Misas E."/>
            <person name="Mitreva M."/>
            <person name="Priest M."/>
            <person name="Saif S."/>
            <person name="Whiston E.A."/>
            <person name="Young S."/>
            <person name="Zeng Q."/>
            <person name="Goldman W.E."/>
            <person name="Mardis E.R."/>
            <person name="Taylor J.W."/>
            <person name="McEwen J.G."/>
            <person name="Clay O.K."/>
            <person name="Klein B.S."/>
            <person name="Cuomo C.A."/>
        </authorList>
    </citation>
    <scope>NUCLEOTIDE SEQUENCE [LARGE SCALE GENOMIC DNA]</scope>
    <source>
        <strain evidence="3">UAMH 3008</strain>
    </source>
</reference>
<organism evidence="2 3">
    <name type="scientific">[Emmonsia] crescens</name>
    <dbReference type="NCBI Taxonomy" id="73230"/>
    <lineage>
        <taxon>Eukaryota</taxon>
        <taxon>Fungi</taxon>
        <taxon>Dikarya</taxon>
        <taxon>Ascomycota</taxon>
        <taxon>Pezizomycotina</taxon>
        <taxon>Eurotiomycetes</taxon>
        <taxon>Eurotiomycetidae</taxon>
        <taxon>Onygenales</taxon>
        <taxon>Ajellomycetaceae</taxon>
        <taxon>Emergomyces</taxon>
    </lineage>
</organism>
<protein>
    <submittedName>
        <fullName evidence="2">Uncharacterized protein</fullName>
    </submittedName>
</protein>
<sequence>MVFLWGGKEGPQPRQGAKDPGLELACSEPLILELWDLLKTRREVLPLMLIEPPRWNNPKICLGKHALDNKSTSTNQRARLGAAVPCPPHACDTRASSWIVNWPLRACRVDLYPVFQTGPIYALSSTGGKHQNRHMAGVYSGGLGL</sequence>